<dbReference type="EMBL" id="JARKIE010000203">
    <property type="protein sequence ID" value="KAJ7667241.1"/>
    <property type="molecule type" value="Genomic_DNA"/>
</dbReference>
<dbReference type="Gene3D" id="1.25.40.10">
    <property type="entry name" value="Tetratricopeptide repeat domain"/>
    <property type="match status" value="2"/>
</dbReference>
<dbReference type="Pfam" id="PF12770">
    <property type="entry name" value="CHAT"/>
    <property type="match status" value="1"/>
</dbReference>
<evidence type="ECO:0000313" key="3">
    <source>
        <dbReference type="EMBL" id="KAJ7667241.1"/>
    </source>
</evidence>
<dbReference type="InterPro" id="IPR011990">
    <property type="entry name" value="TPR-like_helical_dom_sf"/>
</dbReference>
<sequence length="1005" mass="111158">MSPTPKPLHPAARAHNLHDQESPTLTEYKEAIMHTPKGDPDLPAHLQNLATYFGERYQKLGHLQDLENALDNFRAAADLLPAGHPDLSSCLHDMALSLSDRFLRLGNIADLEEALKNNHAAVNLAAADDPDRDRYLQSLGACLRDRYKRFGHLDDLEAALKYKKAAVRLAKSGDPELPGRLQNLAVSFSDRYSRFGQIEDLDAALENYQAALARIPRNHPELPGYLQSVGFCLTDRYHRLGDLTDLEAAVARKKEAVKLTRRGHPFLPERLHSLAAAYIDRYRRLGDPADIYAALNNCAGAVASTPTGHPAQSKYLKNLAIGLRDLHQRFRAQADIDMAIQRIEEAIQATPPNDPDLGDSLHCLALCHRARYMDTRKAEDLQSAMESFTSAVERTSEGHPGLVTRLHGLSVALRYRYEMLGDVSELEMARKTNERAISLTPPDHPDLAVRIHDLVACLICRYQKFGDPGDMKSALSNCRKSFNMTTSQPMVAWGAALKWAAFAQEQNEPAACLEAYTSAFRLLPQILWVGNPLSAQQFATRTINIVRATSQIVCTCIDLSDLPLAVELLEQGLATTFQQMLQLKTNSDGLPPKDANRLEYLSSQLYSGMSDNPKALATEREELLNIIRKRPGLEYFLLPKPYAQLRQVASEGPVVILNAHQDHCDAIILIDPTANPVHVALPGVTLTELEQQRSLLADLIRGRDIRARGPESTRLDVHREGARSTEEWFGDMLNWLWSRVVSCIYAALDSRGKQSGRLWWCPIGAFVGIPLHAAAPSDKFIQSYTSTLGGLLDARLKKYEIRGRPTVGIVGVTHIGPNREAQLPAVPQEIAKIVSIFGPRQVQKLVDDKATVEAVKVQLQTCAWIHLACHGHQDDQDPPKSHLKLYGGDLELGTILRMALTSQFVFLSACQTAMGGMGDARMANEAFHLAGGFVAAGFRGAIGTMWSIMDEDGPGVAESVYTHLFADGATLKVTDAAKALQLATRKMRDERVGYERWVPFIHIGI</sequence>
<comment type="caution">
    <text evidence="3">The sequence shown here is derived from an EMBL/GenBank/DDBJ whole genome shotgun (WGS) entry which is preliminary data.</text>
</comment>
<evidence type="ECO:0000256" key="1">
    <source>
        <dbReference type="SAM" id="MobiDB-lite"/>
    </source>
</evidence>
<dbReference type="AlphaFoldDB" id="A0AAD7G8X6"/>
<proteinExistence type="predicted"/>
<dbReference type="SUPFAM" id="SSF81901">
    <property type="entry name" value="HCP-like"/>
    <property type="match status" value="1"/>
</dbReference>
<dbReference type="PANTHER" id="PTHR19959:SF119">
    <property type="entry name" value="FUNGAL LIPASE-LIKE DOMAIN-CONTAINING PROTEIN"/>
    <property type="match status" value="1"/>
</dbReference>
<dbReference type="InterPro" id="IPR024983">
    <property type="entry name" value="CHAT_dom"/>
</dbReference>
<accession>A0AAD7G8X6</accession>
<reference evidence="3" key="1">
    <citation type="submission" date="2023-03" db="EMBL/GenBank/DDBJ databases">
        <title>Massive genome expansion in bonnet fungi (Mycena s.s.) driven by repeated elements and novel gene families across ecological guilds.</title>
        <authorList>
            <consortium name="Lawrence Berkeley National Laboratory"/>
            <person name="Harder C.B."/>
            <person name="Miyauchi S."/>
            <person name="Viragh M."/>
            <person name="Kuo A."/>
            <person name="Thoen E."/>
            <person name="Andreopoulos B."/>
            <person name="Lu D."/>
            <person name="Skrede I."/>
            <person name="Drula E."/>
            <person name="Henrissat B."/>
            <person name="Morin E."/>
            <person name="Kohler A."/>
            <person name="Barry K."/>
            <person name="LaButti K."/>
            <person name="Morin E."/>
            <person name="Salamov A."/>
            <person name="Lipzen A."/>
            <person name="Mereny Z."/>
            <person name="Hegedus B."/>
            <person name="Baldrian P."/>
            <person name="Stursova M."/>
            <person name="Weitz H."/>
            <person name="Taylor A."/>
            <person name="Grigoriev I.V."/>
            <person name="Nagy L.G."/>
            <person name="Martin F."/>
            <person name="Kauserud H."/>
        </authorList>
    </citation>
    <scope>NUCLEOTIDE SEQUENCE</scope>
    <source>
        <strain evidence="3">CBHHK067</strain>
    </source>
</reference>
<gene>
    <name evidence="3" type="ORF">B0H17DRAFT_1088862</name>
</gene>
<feature type="region of interest" description="Disordered" evidence="1">
    <location>
        <begin position="1"/>
        <end position="22"/>
    </location>
</feature>
<evidence type="ECO:0000313" key="4">
    <source>
        <dbReference type="Proteomes" id="UP001221757"/>
    </source>
</evidence>
<dbReference type="SUPFAM" id="SSF48452">
    <property type="entry name" value="TPR-like"/>
    <property type="match status" value="1"/>
</dbReference>
<dbReference type="PANTHER" id="PTHR19959">
    <property type="entry name" value="KINESIN LIGHT CHAIN"/>
    <property type="match status" value="1"/>
</dbReference>
<organism evidence="3 4">
    <name type="scientific">Mycena rosella</name>
    <name type="common">Pink bonnet</name>
    <name type="synonym">Agaricus rosellus</name>
    <dbReference type="NCBI Taxonomy" id="1033263"/>
    <lineage>
        <taxon>Eukaryota</taxon>
        <taxon>Fungi</taxon>
        <taxon>Dikarya</taxon>
        <taxon>Basidiomycota</taxon>
        <taxon>Agaricomycotina</taxon>
        <taxon>Agaricomycetes</taxon>
        <taxon>Agaricomycetidae</taxon>
        <taxon>Agaricales</taxon>
        <taxon>Marasmiineae</taxon>
        <taxon>Mycenaceae</taxon>
        <taxon>Mycena</taxon>
    </lineage>
</organism>
<name>A0AAD7G8X6_MYCRO</name>
<evidence type="ECO:0000259" key="2">
    <source>
        <dbReference type="Pfam" id="PF12770"/>
    </source>
</evidence>
<protein>
    <submittedName>
        <fullName evidence="3">CHAT domain-containing protein</fullName>
    </submittedName>
</protein>
<keyword evidence="4" id="KW-1185">Reference proteome</keyword>
<feature type="domain" description="CHAT" evidence="2">
    <location>
        <begin position="732"/>
        <end position="1004"/>
    </location>
</feature>
<dbReference type="Proteomes" id="UP001221757">
    <property type="component" value="Unassembled WGS sequence"/>
</dbReference>